<feature type="domain" description="Ubiquitin carboxyl-terminal hydrolase 7 ICP0-binding" evidence="5">
    <location>
        <begin position="247"/>
        <end position="302"/>
    </location>
</feature>
<dbReference type="InterPro" id="IPR050804">
    <property type="entry name" value="MCC"/>
</dbReference>
<accession>A0A6A4KIT7</accession>
<evidence type="ECO:0000256" key="3">
    <source>
        <dbReference type="SAM" id="MobiDB-lite"/>
    </source>
</evidence>
<dbReference type="PANTHER" id="PTHR46236">
    <property type="entry name" value="TRAF-LIKE SUPERFAMILY PROTEIN"/>
    <property type="match status" value="1"/>
</dbReference>
<feature type="chain" id="PRO_5025595148" description="Ubiquitin carboxyl-terminal hydrolase 7 ICP0-binding domain-containing protein" evidence="4">
    <location>
        <begin position="18"/>
        <end position="589"/>
    </location>
</feature>
<dbReference type="PANTHER" id="PTHR46236:SF35">
    <property type="entry name" value="MATH DOMAIN-CONTAINING PROTEIN"/>
    <property type="match status" value="1"/>
</dbReference>
<organism evidence="6 7">
    <name type="scientific">Rhododendron williamsianum</name>
    <dbReference type="NCBI Taxonomy" id="262921"/>
    <lineage>
        <taxon>Eukaryota</taxon>
        <taxon>Viridiplantae</taxon>
        <taxon>Streptophyta</taxon>
        <taxon>Embryophyta</taxon>
        <taxon>Tracheophyta</taxon>
        <taxon>Spermatophyta</taxon>
        <taxon>Magnoliopsida</taxon>
        <taxon>eudicotyledons</taxon>
        <taxon>Gunneridae</taxon>
        <taxon>Pentapetalae</taxon>
        <taxon>asterids</taxon>
        <taxon>Ericales</taxon>
        <taxon>Ericaceae</taxon>
        <taxon>Ericoideae</taxon>
        <taxon>Rhodoreae</taxon>
        <taxon>Rhododendron</taxon>
    </lineage>
</organism>
<evidence type="ECO:0000256" key="4">
    <source>
        <dbReference type="SAM" id="SignalP"/>
    </source>
</evidence>
<feature type="signal peptide" evidence="4">
    <location>
        <begin position="1"/>
        <end position="17"/>
    </location>
</feature>
<reference evidence="6 7" key="1">
    <citation type="journal article" date="2019" name="Genome Biol. Evol.">
        <title>The Rhododendron genome and chromosomal organization provide insight into shared whole-genome duplications across the heath family (Ericaceae).</title>
        <authorList>
            <person name="Soza V.L."/>
            <person name="Lindsley D."/>
            <person name="Waalkes A."/>
            <person name="Ramage E."/>
            <person name="Patwardhan R.P."/>
            <person name="Burton J.N."/>
            <person name="Adey A."/>
            <person name="Kumar A."/>
            <person name="Qiu R."/>
            <person name="Shendure J."/>
            <person name="Hall B."/>
        </authorList>
    </citation>
    <scope>NUCLEOTIDE SEQUENCE [LARGE SCALE GENOMIC DNA]</scope>
    <source>
        <strain evidence="6">RSF 1966-606</strain>
    </source>
</reference>
<dbReference type="InterPro" id="IPR024729">
    <property type="entry name" value="USP7_ICP0-binding_dom"/>
</dbReference>
<gene>
    <name evidence="6" type="ORF">C3L33_20147</name>
</gene>
<dbReference type="Pfam" id="PF12436">
    <property type="entry name" value="USP7_ICP0_bdg"/>
    <property type="match status" value="1"/>
</dbReference>
<dbReference type="InterPro" id="IPR007942">
    <property type="entry name" value="PLipase-like"/>
</dbReference>
<feature type="coiled-coil region" evidence="2">
    <location>
        <begin position="516"/>
        <end position="573"/>
    </location>
</feature>
<name>A0A6A4KIT7_9ERIC</name>
<feature type="coiled-coil region" evidence="2">
    <location>
        <begin position="166"/>
        <end position="223"/>
    </location>
</feature>
<keyword evidence="1" id="KW-0833">Ubl conjugation pathway</keyword>
<dbReference type="OrthoDB" id="289038at2759"/>
<dbReference type="Gene3D" id="3.10.20.90">
    <property type="entry name" value="Phosphatidylinositol 3-kinase Catalytic Subunit, Chain A, domain 1"/>
    <property type="match status" value="1"/>
</dbReference>
<protein>
    <recommendedName>
        <fullName evidence="5">Ubiquitin carboxyl-terminal hydrolase 7 ICP0-binding domain-containing protein</fullName>
    </recommendedName>
</protein>
<dbReference type="GO" id="GO:0140096">
    <property type="term" value="F:catalytic activity, acting on a protein"/>
    <property type="evidence" value="ECO:0007669"/>
    <property type="project" value="UniProtKB-ARBA"/>
</dbReference>
<evidence type="ECO:0000259" key="5">
    <source>
        <dbReference type="Pfam" id="PF12436"/>
    </source>
</evidence>
<dbReference type="Pfam" id="PF05278">
    <property type="entry name" value="PEARLI-4"/>
    <property type="match status" value="1"/>
</dbReference>
<proteinExistence type="predicted"/>
<keyword evidence="2" id="KW-0175">Coiled coil</keyword>
<comment type="caution">
    <text evidence="6">The sequence shown here is derived from an EMBL/GenBank/DDBJ whole genome shotgun (WGS) entry which is preliminary data.</text>
</comment>
<sequence>MPTTFGVFMLYTGCAICVFPINPSIKPEHHSKYGYVHAYIGENIYSKLSRCRISSEPKPTKKGQGTDSGGSTLQTYSASVSGGKVRFLAYWVSSEASLLLERIHSTYKDTFTKFSMKGQKLPTVLLESFASFVESMSTTKVNEVQEDVLKQASLSIEDFEQVGLELSWLKKRLEEAKKANKHAESIVYVDLCEAALKVGRAKVRELEEGLVKAKAELEDCSTDLPNSLAVNDYLLLDVVGRLRAPKANDAELNLFLEVEHSRRGLPKIPPTVCSDDILLFFKLYDPLKEELRYVGRFYVKADGMPEIHSEPNVRCDPVDKMVTFRDSQISLEDESRGQCGHPNVPSFLEYVYHHQISNSCIWLSLERSKQIKPEHHSKRGSEPQQTERGQGTISGGSTTQTHSANSASGKERGRGTISGGSTTQTHSANAPSGKVRFLAYWVSSEASLLLERIHHIQKNTFTRFSMKGEKLQTLLLESFASFVESMSTTKVNEVQEDVLRQATLSIEDFEQVGLELSWLKKRLEEAKKANKHAESLVYVDLCETALKVGRAKVRELEEGLVKAKAELEDCSTDLPNSVAVNDYLLLDVV</sequence>
<dbReference type="AlphaFoldDB" id="A0A6A4KIT7"/>
<evidence type="ECO:0000313" key="6">
    <source>
        <dbReference type="EMBL" id="KAE9447956.1"/>
    </source>
</evidence>
<evidence type="ECO:0000256" key="1">
    <source>
        <dbReference type="ARBA" id="ARBA00022786"/>
    </source>
</evidence>
<feature type="non-terminal residue" evidence="6">
    <location>
        <position position="1"/>
    </location>
</feature>
<feature type="compositionally biased region" description="Low complexity" evidence="3">
    <location>
        <begin position="389"/>
        <end position="401"/>
    </location>
</feature>
<keyword evidence="4" id="KW-0732">Signal</keyword>
<evidence type="ECO:0000313" key="7">
    <source>
        <dbReference type="Proteomes" id="UP000428333"/>
    </source>
</evidence>
<keyword evidence="7" id="KW-1185">Reference proteome</keyword>
<dbReference type="EMBL" id="QEFC01003471">
    <property type="protein sequence ID" value="KAE9447956.1"/>
    <property type="molecule type" value="Genomic_DNA"/>
</dbReference>
<feature type="region of interest" description="Disordered" evidence="3">
    <location>
        <begin position="372"/>
        <end position="429"/>
    </location>
</feature>
<dbReference type="Proteomes" id="UP000428333">
    <property type="component" value="Linkage Group LG12"/>
</dbReference>
<evidence type="ECO:0000256" key="2">
    <source>
        <dbReference type="SAM" id="Coils"/>
    </source>
</evidence>